<name>A0A5C4R1F8_9RHOB</name>
<dbReference type="Proteomes" id="UP000304880">
    <property type="component" value="Unassembled WGS sequence"/>
</dbReference>
<protein>
    <submittedName>
        <fullName evidence="1">Uncharacterized protein</fullName>
    </submittedName>
</protein>
<dbReference type="RefSeq" id="WP_176695202.1">
    <property type="nucleotide sequence ID" value="NZ_VDDC01000051.1"/>
</dbReference>
<reference evidence="1 2" key="1">
    <citation type="submission" date="2019-06" db="EMBL/GenBank/DDBJ databases">
        <authorList>
            <person name="Li J."/>
        </authorList>
    </citation>
    <scope>NUCLEOTIDE SEQUENCE [LARGE SCALE GENOMIC DNA]</scope>
    <source>
        <strain evidence="1 2">CGMCC 1.8012</strain>
    </source>
</reference>
<gene>
    <name evidence="1" type="ORF">FHD67_18605</name>
</gene>
<organism evidence="1 2">
    <name type="scientific">Paracoccus haeundaensis</name>
    <dbReference type="NCBI Taxonomy" id="225362"/>
    <lineage>
        <taxon>Bacteria</taxon>
        <taxon>Pseudomonadati</taxon>
        <taxon>Pseudomonadota</taxon>
        <taxon>Alphaproteobacteria</taxon>
        <taxon>Rhodobacterales</taxon>
        <taxon>Paracoccaceae</taxon>
        <taxon>Paracoccus</taxon>
    </lineage>
</organism>
<dbReference type="AlphaFoldDB" id="A0A5C4R1F8"/>
<proteinExistence type="predicted"/>
<accession>A0A5C4R1F8</accession>
<keyword evidence="2" id="KW-1185">Reference proteome</keyword>
<comment type="caution">
    <text evidence="1">The sequence shown here is derived from an EMBL/GenBank/DDBJ whole genome shotgun (WGS) entry which is preliminary data.</text>
</comment>
<dbReference type="EMBL" id="VDDC01000051">
    <property type="protein sequence ID" value="TNH37759.1"/>
    <property type="molecule type" value="Genomic_DNA"/>
</dbReference>
<evidence type="ECO:0000313" key="1">
    <source>
        <dbReference type="EMBL" id="TNH37759.1"/>
    </source>
</evidence>
<evidence type="ECO:0000313" key="2">
    <source>
        <dbReference type="Proteomes" id="UP000304880"/>
    </source>
</evidence>
<sequence>MIDGTRLRCSGARNRGAAVCTNRATIGREDLEDRVLGGLHDQLMHPELFAAFVEAGLLAGLQQGQRVTPQRS</sequence>